<evidence type="ECO:0000313" key="6">
    <source>
        <dbReference type="EMBL" id="MTD12575.1"/>
    </source>
</evidence>
<dbReference type="PANTHER" id="PTHR33514">
    <property type="entry name" value="PROTEIN ABCI12, CHLOROPLASTIC"/>
    <property type="match status" value="1"/>
</dbReference>
<keyword evidence="2 5" id="KW-0812">Transmembrane</keyword>
<dbReference type="CDD" id="cd16914">
    <property type="entry name" value="EcfT"/>
    <property type="match status" value="1"/>
</dbReference>
<dbReference type="Proteomes" id="UP000460221">
    <property type="component" value="Unassembled WGS sequence"/>
</dbReference>
<dbReference type="InterPro" id="IPR003339">
    <property type="entry name" value="ABC/ECF_trnsptr_transmembrane"/>
</dbReference>
<feature type="transmembrane region" description="Helical" evidence="5">
    <location>
        <begin position="12"/>
        <end position="34"/>
    </location>
</feature>
<keyword evidence="4 5" id="KW-0472">Membrane</keyword>
<dbReference type="AlphaFoldDB" id="A0A7K1FEN7"/>
<evidence type="ECO:0000313" key="7">
    <source>
        <dbReference type="Proteomes" id="UP000460221"/>
    </source>
</evidence>
<comment type="subcellular location">
    <subcellularLocation>
        <location evidence="1">Membrane</location>
        <topology evidence="1">Multi-pass membrane protein</topology>
    </subcellularLocation>
</comment>
<evidence type="ECO:0000256" key="3">
    <source>
        <dbReference type="ARBA" id="ARBA00022989"/>
    </source>
</evidence>
<reference evidence="6 7" key="1">
    <citation type="submission" date="2019-11" db="EMBL/GenBank/DDBJ databases">
        <authorList>
            <person name="Jiang L.-Q."/>
        </authorList>
    </citation>
    <scope>NUCLEOTIDE SEQUENCE [LARGE SCALE GENOMIC DNA]</scope>
    <source>
        <strain evidence="6 7">YIM 132087</strain>
    </source>
</reference>
<name>A0A7K1FEN7_9ACTN</name>
<evidence type="ECO:0000256" key="5">
    <source>
        <dbReference type="SAM" id="Phobius"/>
    </source>
</evidence>
<sequence length="198" mass="21816">MIGLYHPGHSLLHRLPAGPKLLLLLVAVVTLTLLRQLWQLGIAALVVLLLIPVTRLPWRLVWQQLKPMRWFVPIVFGFQWLLVDLRSAVMVCGGLVLAVALAALVTLTTRVTAMLDLMQKLLRPLRRFGVDPDRVGLVLALTIRCVPLLSEIVRQVQEARISRGVGFSLQALVVPVVVRALRSADAIGDALVARGVDD</sequence>
<feature type="transmembrane region" description="Helical" evidence="5">
    <location>
        <begin position="95"/>
        <end position="117"/>
    </location>
</feature>
<evidence type="ECO:0000256" key="4">
    <source>
        <dbReference type="ARBA" id="ARBA00023136"/>
    </source>
</evidence>
<evidence type="ECO:0000256" key="2">
    <source>
        <dbReference type="ARBA" id="ARBA00022692"/>
    </source>
</evidence>
<evidence type="ECO:0000256" key="1">
    <source>
        <dbReference type="ARBA" id="ARBA00004141"/>
    </source>
</evidence>
<dbReference type="Pfam" id="PF02361">
    <property type="entry name" value="CbiQ"/>
    <property type="match status" value="1"/>
</dbReference>
<dbReference type="RefSeq" id="WP_154766619.1">
    <property type="nucleotide sequence ID" value="NZ_WLYK01000001.1"/>
</dbReference>
<dbReference type="PANTHER" id="PTHR33514:SF13">
    <property type="entry name" value="PROTEIN ABCI12, CHLOROPLASTIC"/>
    <property type="match status" value="1"/>
</dbReference>
<comment type="caution">
    <text evidence="6">The sequence shown here is derived from an EMBL/GenBank/DDBJ whole genome shotgun (WGS) entry which is preliminary data.</text>
</comment>
<organism evidence="6 7">
    <name type="scientific">Nakamurella alba</name>
    <dbReference type="NCBI Taxonomy" id="2665158"/>
    <lineage>
        <taxon>Bacteria</taxon>
        <taxon>Bacillati</taxon>
        <taxon>Actinomycetota</taxon>
        <taxon>Actinomycetes</taxon>
        <taxon>Nakamurellales</taxon>
        <taxon>Nakamurellaceae</taxon>
        <taxon>Nakamurella</taxon>
    </lineage>
</organism>
<gene>
    <name evidence="6" type="ORF">GIS00_01275</name>
</gene>
<keyword evidence="7" id="KW-1185">Reference proteome</keyword>
<dbReference type="EMBL" id="WLYK01000001">
    <property type="protein sequence ID" value="MTD12575.1"/>
    <property type="molecule type" value="Genomic_DNA"/>
</dbReference>
<feature type="transmembrane region" description="Helical" evidence="5">
    <location>
        <begin position="40"/>
        <end position="58"/>
    </location>
</feature>
<dbReference type="GO" id="GO:0005886">
    <property type="term" value="C:plasma membrane"/>
    <property type="evidence" value="ECO:0007669"/>
    <property type="project" value="UniProtKB-ARBA"/>
</dbReference>
<accession>A0A7K1FEN7</accession>
<keyword evidence="3 5" id="KW-1133">Transmembrane helix</keyword>
<protein>
    <submittedName>
        <fullName evidence="6">Energy-coupling factor transporter transmembrane protein EcfT</fullName>
    </submittedName>
</protein>
<proteinExistence type="predicted"/>